<evidence type="ECO:0008006" key="4">
    <source>
        <dbReference type="Google" id="ProtNLM"/>
    </source>
</evidence>
<dbReference type="EMBL" id="CAXAMM010042895">
    <property type="protein sequence ID" value="CAK9107318.1"/>
    <property type="molecule type" value="Genomic_DNA"/>
</dbReference>
<dbReference type="Proteomes" id="UP001642464">
    <property type="component" value="Unassembled WGS sequence"/>
</dbReference>
<gene>
    <name evidence="2" type="ORF">SCF082_LOCUS49960</name>
</gene>
<organism evidence="2 3">
    <name type="scientific">Durusdinium trenchii</name>
    <dbReference type="NCBI Taxonomy" id="1381693"/>
    <lineage>
        <taxon>Eukaryota</taxon>
        <taxon>Sar</taxon>
        <taxon>Alveolata</taxon>
        <taxon>Dinophyceae</taxon>
        <taxon>Suessiales</taxon>
        <taxon>Symbiodiniaceae</taxon>
        <taxon>Durusdinium</taxon>
    </lineage>
</organism>
<name>A0ABP0S4N8_9DINO</name>
<protein>
    <recommendedName>
        <fullName evidence="4">Coiled-coil domain-containing protein 153</fullName>
    </recommendedName>
</protein>
<evidence type="ECO:0000313" key="2">
    <source>
        <dbReference type="EMBL" id="CAK9107318.1"/>
    </source>
</evidence>
<keyword evidence="3" id="KW-1185">Reference proteome</keyword>
<sequence>MDALQKELEEAMSSFTSIEAQRSADGQHLAAAEERQRDAQERCLDRRKDEGVWGKDACLQQAEQQAFELRSELREEGARAKSATEAVKKDLADKVSRVAQLEGSLSENRNQLKTIQQHVDGLMQDLMERTIKSSDDEAMLGTLARQLQQEQQDLEQIELEKE</sequence>
<comment type="caution">
    <text evidence="2">The sequence shown here is derived from an EMBL/GenBank/DDBJ whole genome shotgun (WGS) entry which is preliminary data.</text>
</comment>
<feature type="region of interest" description="Disordered" evidence="1">
    <location>
        <begin position="1"/>
        <end position="42"/>
    </location>
</feature>
<evidence type="ECO:0000256" key="1">
    <source>
        <dbReference type="SAM" id="MobiDB-lite"/>
    </source>
</evidence>
<evidence type="ECO:0000313" key="3">
    <source>
        <dbReference type="Proteomes" id="UP001642464"/>
    </source>
</evidence>
<proteinExistence type="predicted"/>
<feature type="compositionally biased region" description="Basic and acidic residues" evidence="1">
    <location>
        <begin position="31"/>
        <end position="42"/>
    </location>
</feature>
<accession>A0ABP0S4N8</accession>
<reference evidence="2 3" key="1">
    <citation type="submission" date="2024-02" db="EMBL/GenBank/DDBJ databases">
        <authorList>
            <person name="Chen Y."/>
            <person name="Shah S."/>
            <person name="Dougan E. K."/>
            <person name="Thang M."/>
            <person name="Chan C."/>
        </authorList>
    </citation>
    <scope>NUCLEOTIDE SEQUENCE [LARGE SCALE GENOMIC DNA]</scope>
</reference>